<dbReference type="EMBL" id="JABSTQ010009369">
    <property type="protein sequence ID" value="KAG0429923.1"/>
    <property type="molecule type" value="Genomic_DNA"/>
</dbReference>
<name>A0AC60Q7P3_IXOPE</name>
<reference evidence="1 2" key="1">
    <citation type="journal article" date="2020" name="Cell">
        <title>Large-Scale Comparative Analyses of Tick Genomes Elucidate Their Genetic Diversity and Vector Capacities.</title>
        <authorList>
            <consortium name="Tick Genome and Microbiome Consortium (TIGMIC)"/>
            <person name="Jia N."/>
            <person name="Wang J."/>
            <person name="Shi W."/>
            <person name="Du L."/>
            <person name="Sun Y."/>
            <person name="Zhan W."/>
            <person name="Jiang J.F."/>
            <person name="Wang Q."/>
            <person name="Zhang B."/>
            <person name="Ji P."/>
            <person name="Bell-Sakyi L."/>
            <person name="Cui X.M."/>
            <person name="Yuan T.T."/>
            <person name="Jiang B.G."/>
            <person name="Yang W.F."/>
            <person name="Lam T.T."/>
            <person name="Chang Q.C."/>
            <person name="Ding S.J."/>
            <person name="Wang X.J."/>
            <person name="Zhu J.G."/>
            <person name="Ruan X.D."/>
            <person name="Zhao L."/>
            <person name="Wei J.T."/>
            <person name="Ye R.Z."/>
            <person name="Que T.C."/>
            <person name="Du C.H."/>
            <person name="Zhou Y.H."/>
            <person name="Cheng J.X."/>
            <person name="Dai P.F."/>
            <person name="Guo W.B."/>
            <person name="Han X.H."/>
            <person name="Huang E.J."/>
            <person name="Li L.F."/>
            <person name="Wei W."/>
            <person name="Gao Y.C."/>
            <person name="Liu J.Z."/>
            <person name="Shao H.Z."/>
            <person name="Wang X."/>
            <person name="Wang C.C."/>
            <person name="Yang T.C."/>
            <person name="Huo Q.B."/>
            <person name="Li W."/>
            <person name="Chen H.Y."/>
            <person name="Chen S.E."/>
            <person name="Zhou L.G."/>
            <person name="Ni X.B."/>
            <person name="Tian J.H."/>
            <person name="Sheng Y."/>
            <person name="Liu T."/>
            <person name="Pan Y.S."/>
            <person name="Xia L.Y."/>
            <person name="Li J."/>
            <person name="Zhao F."/>
            <person name="Cao W.C."/>
        </authorList>
    </citation>
    <scope>NUCLEOTIDE SEQUENCE [LARGE SCALE GENOMIC DNA]</scope>
    <source>
        <strain evidence="1">Iper-2018</strain>
    </source>
</reference>
<gene>
    <name evidence="1" type="ORF">HPB47_023164</name>
</gene>
<accession>A0AC60Q7P3</accession>
<comment type="caution">
    <text evidence="1">The sequence shown here is derived from an EMBL/GenBank/DDBJ whole genome shotgun (WGS) entry which is preliminary data.</text>
</comment>
<keyword evidence="2" id="KW-1185">Reference proteome</keyword>
<evidence type="ECO:0000313" key="2">
    <source>
        <dbReference type="Proteomes" id="UP000805193"/>
    </source>
</evidence>
<organism evidence="1 2">
    <name type="scientific">Ixodes persulcatus</name>
    <name type="common">Taiga tick</name>
    <dbReference type="NCBI Taxonomy" id="34615"/>
    <lineage>
        <taxon>Eukaryota</taxon>
        <taxon>Metazoa</taxon>
        <taxon>Ecdysozoa</taxon>
        <taxon>Arthropoda</taxon>
        <taxon>Chelicerata</taxon>
        <taxon>Arachnida</taxon>
        <taxon>Acari</taxon>
        <taxon>Parasitiformes</taxon>
        <taxon>Ixodida</taxon>
        <taxon>Ixodoidea</taxon>
        <taxon>Ixodidae</taxon>
        <taxon>Ixodinae</taxon>
        <taxon>Ixodes</taxon>
    </lineage>
</organism>
<sequence length="136" mass="14883">MGTPATSGPTSWRARLHNTAPARDPTWLTPFQRPRGALERRQRRRQGLLPTIISLANLTHEGTHSPSLTLILTGSGPLEAPEPASSPEEEATTSLARLADIQDESAFPFGARRRLPARIRPAGKQQPFPVLFGTQF</sequence>
<protein>
    <submittedName>
        <fullName evidence="1">Uncharacterized protein</fullName>
    </submittedName>
</protein>
<dbReference type="Proteomes" id="UP000805193">
    <property type="component" value="Unassembled WGS sequence"/>
</dbReference>
<proteinExistence type="predicted"/>
<evidence type="ECO:0000313" key="1">
    <source>
        <dbReference type="EMBL" id="KAG0429923.1"/>
    </source>
</evidence>